<comment type="subcellular location">
    <subcellularLocation>
        <location evidence="8">Nucleus</location>
    </subcellularLocation>
</comment>
<dbReference type="AlphaFoldDB" id="W9SLB3"/>
<evidence type="ECO:0000313" key="11">
    <source>
        <dbReference type="EMBL" id="EXC36163.1"/>
    </source>
</evidence>
<name>W9SLB3_9ROSA</name>
<dbReference type="eggNOG" id="ENOG502QSI8">
    <property type="taxonomic scope" value="Eukaryota"/>
</dbReference>
<evidence type="ECO:0000256" key="7">
    <source>
        <dbReference type="ARBA" id="ARBA00023242"/>
    </source>
</evidence>
<evidence type="ECO:0000259" key="10">
    <source>
        <dbReference type="PROSITE" id="PS50884"/>
    </source>
</evidence>
<dbReference type="GO" id="GO:0003700">
    <property type="term" value="F:DNA-binding transcription factor activity"/>
    <property type="evidence" value="ECO:0007669"/>
    <property type="project" value="InterPro"/>
</dbReference>
<reference evidence="12" key="1">
    <citation type="submission" date="2013-01" db="EMBL/GenBank/DDBJ databases">
        <title>Draft Genome Sequence of a Mulberry Tree, Morus notabilis C.K. Schneid.</title>
        <authorList>
            <person name="He N."/>
            <person name="Zhao S."/>
        </authorList>
    </citation>
    <scope>NUCLEOTIDE SEQUENCE</scope>
</reference>
<dbReference type="PANTHER" id="PTHR31089:SF47">
    <property type="entry name" value="DOF-TYPE DOMAIN-CONTAINING PROTEIN"/>
    <property type="match status" value="1"/>
</dbReference>
<evidence type="ECO:0000256" key="1">
    <source>
        <dbReference type="ARBA" id="ARBA00022723"/>
    </source>
</evidence>
<keyword evidence="7 8" id="KW-0539">Nucleus</keyword>
<dbReference type="PANTHER" id="PTHR31089">
    <property type="entry name" value="CYCLIC DOF FACTOR 2"/>
    <property type="match status" value="1"/>
</dbReference>
<keyword evidence="5 8" id="KW-0238">DNA-binding</keyword>
<dbReference type="GO" id="GO:0003677">
    <property type="term" value="F:DNA binding"/>
    <property type="evidence" value="ECO:0007669"/>
    <property type="project" value="UniProtKB-UniRule"/>
</dbReference>
<dbReference type="Proteomes" id="UP000030645">
    <property type="component" value="Unassembled WGS sequence"/>
</dbReference>
<evidence type="ECO:0000256" key="3">
    <source>
        <dbReference type="ARBA" id="ARBA00022833"/>
    </source>
</evidence>
<evidence type="ECO:0000256" key="8">
    <source>
        <dbReference type="PROSITE-ProRule" id="PRU00071"/>
    </source>
</evidence>
<dbReference type="InterPro" id="IPR045174">
    <property type="entry name" value="Dof"/>
</dbReference>
<dbReference type="EMBL" id="KE619693">
    <property type="protein sequence ID" value="EXC36163.1"/>
    <property type="molecule type" value="Genomic_DNA"/>
</dbReference>
<sequence length="496" mass="55191">MSENNDKYNISENGNNMDQGIKLFGRTIPLYGVQISSAKSEAYHFPVLAVAEPLEDEREQPSPLKDSCSDVTKAELDSLNAENSSEQERSHGFRDNKDEHTETNNNSEQEKVFKKPDKILPCPRCKSSDTKFCYFNNYNVNQPRHFCKNCQRLWTAGGTMRDVPVGAGRRKNKHLASHFRQMLASGDRTQADRLETTNSGQSQLLTYDESSTGKVLRFGPDQAPLFEHKETMLTLGNAKGFIEMNSVNYPEKEQDPPPAPSALTQSGYERSELHENPMQGYVDEPASRPLECQSIPSLVLSRNPGWNNASSAVKSHYSRHFGASNSSALNQVQWFPTHVLAVPSSFPSTIPLQFVPASYWSCIPVWTSPTGNMSLSAGSFSSMSPSSSAINNRYMGNMSPTFGKHSRDSESIDSEPPEMRVSAPKILKIDDPNEPLRNPIQTRFGIKLDEDDLVVKGSVHKKLIHKIEGKDHVHSSPVMTANPAAISRSHTFRESA</sequence>
<evidence type="ECO:0000256" key="6">
    <source>
        <dbReference type="ARBA" id="ARBA00023163"/>
    </source>
</evidence>
<evidence type="ECO:0000256" key="5">
    <source>
        <dbReference type="ARBA" id="ARBA00023125"/>
    </source>
</evidence>
<protein>
    <submittedName>
        <fullName evidence="11">Dof zinc finger protein</fullName>
    </submittedName>
</protein>
<dbReference type="STRING" id="981085.W9SLB3"/>
<evidence type="ECO:0000256" key="2">
    <source>
        <dbReference type="ARBA" id="ARBA00022771"/>
    </source>
</evidence>
<accession>W9SLB3</accession>
<keyword evidence="2 8" id="KW-0863">Zinc-finger</keyword>
<dbReference type="GO" id="GO:0008270">
    <property type="term" value="F:zinc ion binding"/>
    <property type="evidence" value="ECO:0007669"/>
    <property type="project" value="UniProtKB-KW"/>
</dbReference>
<keyword evidence="6" id="KW-0804">Transcription</keyword>
<keyword evidence="4" id="KW-0805">Transcription regulation</keyword>
<dbReference type="PROSITE" id="PS50884">
    <property type="entry name" value="ZF_DOF_2"/>
    <property type="match status" value="1"/>
</dbReference>
<organism evidence="11 12">
    <name type="scientific">Morus notabilis</name>
    <dbReference type="NCBI Taxonomy" id="981085"/>
    <lineage>
        <taxon>Eukaryota</taxon>
        <taxon>Viridiplantae</taxon>
        <taxon>Streptophyta</taxon>
        <taxon>Embryophyta</taxon>
        <taxon>Tracheophyta</taxon>
        <taxon>Spermatophyta</taxon>
        <taxon>Magnoliopsida</taxon>
        <taxon>eudicotyledons</taxon>
        <taxon>Gunneridae</taxon>
        <taxon>Pentapetalae</taxon>
        <taxon>rosids</taxon>
        <taxon>fabids</taxon>
        <taxon>Rosales</taxon>
        <taxon>Moraceae</taxon>
        <taxon>Moreae</taxon>
        <taxon>Morus</taxon>
    </lineage>
</organism>
<keyword evidence="12" id="KW-1185">Reference proteome</keyword>
<gene>
    <name evidence="11" type="ORF">L484_002979</name>
</gene>
<feature type="compositionally biased region" description="Basic and acidic residues" evidence="9">
    <location>
        <begin position="86"/>
        <end position="112"/>
    </location>
</feature>
<feature type="region of interest" description="Disordered" evidence="9">
    <location>
        <begin position="77"/>
        <end position="112"/>
    </location>
</feature>
<dbReference type="GO" id="GO:0005634">
    <property type="term" value="C:nucleus"/>
    <property type="evidence" value="ECO:0007669"/>
    <property type="project" value="UniProtKB-SubCell"/>
</dbReference>
<dbReference type="Pfam" id="PF02701">
    <property type="entry name" value="Zn_ribbon_Dof"/>
    <property type="match status" value="1"/>
</dbReference>
<proteinExistence type="predicted"/>
<dbReference type="PROSITE" id="PS01361">
    <property type="entry name" value="ZF_DOF_1"/>
    <property type="match status" value="1"/>
</dbReference>
<keyword evidence="1" id="KW-0479">Metal-binding</keyword>
<evidence type="ECO:0000256" key="9">
    <source>
        <dbReference type="SAM" id="MobiDB-lite"/>
    </source>
</evidence>
<feature type="domain" description="Dof-type" evidence="10">
    <location>
        <begin position="120"/>
        <end position="174"/>
    </location>
</feature>
<dbReference type="InterPro" id="IPR003851">
    <property type="entry name" value="Znf_Dof"/>
</dbReference>
<evidence type="ECO:0000313" key="12">
    <source>
        <dbReference type="Proteomes" id="UP000030645"/>
    </source>
</evidence>
<keyword evidence="3" id="KW-0862">Zinc</keyword>
<evidence type="ECO:0000256" key="4">
    <source>
        <dbReference type="ARBA" id="ARBA00023015"/>
    </source>
</evidence>